<dbReference type="EC" id="2.7.13.3" evidence="2"/>
<dbReference type="PROSITE" id="PS50109">
    <property type="entry name" value="HIS_KIN"/>
    <property type="match status" value="1"/>
</dbReference>
<dbReference type="SUPFAM" id="SSF47384">
    <property type="entry name" value="Homodimeric domain of signal transducing histidine kinase"/>
    <property type="match status" value="1"/>
</dbReference>
<sequence>MTHFVRNERPMQENSQTASILLVDDRPDKLLALEAILEGLHQKLVKVRSGDEALRQLLLQDFAVILLDVNMPGLDGFETAALIRKRRRSETTPIIFISAINDTDNHVSRGYSLGAVDYILTPVIPEILRAKIAVFVELYLKTEQVKRQAEEHAQLLQEQDARARAEVEKERMAFLAEASNVLAGSLDYEQTFSNLARLIVPRLAEFCLIDRLDDAGHLHQVAVAHRDPHQEAVLRQIRYPESGENSHGALRVFKTGMPFVRNRVDDSVLSDLAPEADRAVLRLLKPAAFAAVPLTARGRVIGSITMVRTDPHHEFDDDDLWLADELAHRSALALDNVELYRRANRAREEAETANRAKDRFLAMLSHELRTPLTPVITHLFNLSADERMPKELHHSLDVIRRNVELEARLIDDLLDLSRVGSGKFHLESTVVDIHELLKNALEICQPDIEAKQLQLSLDLSAEQTHVNADPARLQQVFWNIVKNAVKFTSEGSIHVSTATTDDGSVSITVRDTGVGIEPSLLDRVFHPFEQAERGVQGGLGLGLAITKALVELHSGRITLESSGQGHGTTVTVSLPIAHEAPAAAPERRPAAIEPGKKLRVLLLEDHPDTNEALTMLLELRGYTVTSALNVTTALEIASRQDFDLLLSDLGLPDGSPGEVMQKVAARNGTIGVALSGLGMEKDFEQSRSLGFRHHLVKPVDVGRLEEVLQECGKSAGKPETAAV</sequence>
<accession>A0ABT3GMS2</accession>
<gene>
    <name evidence="10" type="ORF">OKA05_19550</name>
</gene>
<dbReference type="EMBL" id="JAPDDT010000009">
    <property type="protein sequence ID" value="MCW1924770.1"/>
    <property type="molecule type" value="Genomic_DNA"/>
</dbReference>
<dbReference type="SUPFAM" id="SSF55781">
    <property type="entry name" value="GAF domain-like"/>
    <property type="match status" value="1"/>
</dbReference>
<dbReference type="Gene3D" id="1.10.287.130">
    <property type="match status" value="1"/>
</dbReference>
<evidence type="ECO:0000256" key="4">
    <source>
        <dbReference type="ARBA" id="ARBA00022679"/>
    </source>
</evidence>
<feature type="modified residue" description="4-aspartylphosphate" evidence="6">
    <location>
        <position position="68"/>
    </location>
</feature>
<reference evidence="10 11" key="1">
    <citation type="submission" date="2022-10" db="EMBL/GenBank/DDBJ databases">
        <title>Luteolibacter arcticus strain CCTCC AB 2014275, whole genome shotgun sequencing project.</title>
        <authorList>
            <person name="Zhao G."/>
            <person name="Shen L."/>
        </authorList>
    </citation>
    <scope>NUCLEOTIDE SEQUENCE [LARGE SCALE GENOMIC DNA]</scope>
    <source>
        <strain evidence="10 11">CCTCC AB 2014275</strain>
    </source>
</reference>
<dbReference type="PROSITE" id="PS50110">
    <property type="entry name" value="RESPONSE_REGULATORY"/>
    <property type="match status" value="2"/>
</dbReference>
<evidence type="ECO:0000256" key="2">
    <source>
        <dbReference type="ARBA" id="ARBA00012438"/>
    </source>
</evidence>
<dbReference type="InterPro" id="IPR011006">
    <property type="entry name" value="CheY-like_superfamily"/>
</dbReference>
<dbReference type="Pfam" id="PF00512">
    <property type="entry name" value="HisKA"/>
    <property type="match status" value="1"/>
</dbReference>
<evidence type="ECO:0000256" key="7">
    <source>
        <dbReference type="SAM" id="Coils"/>
    </source>
</evidence>
<comment type="catalytic activity">
    <reaction evidence="1">
        <text>ATP + protein L-histidine = ADP + protein N-phospho-L-histidine.</text>
        <dbReference type="EC" id="2.7.13.3"/>
    </reaction>
</comment>
<evidence type="ECO:0000256" key="1">
    <source>
        <dbReference type="ARBA" id="ARBA00000085"/>
    </source>
</evidence>
<dbReference type="Gene3D" id="3.30.450.40">
    <property type="match status" value="1"/>
</dbReference>
<dbReference type="InterPro" id="IPR003018">
    <property type="entry name" value="GAF"/>
</dbReference>
<dbReference type="CDD" id="cd00082">
    <property type="entry name" value="HisKA"/>
    <property type="match status" value="1"/>
</dbReference>
<dbReference type="SUPFAM" id="SSF55874">
    <property type="entry name" value="ATPase domain of HSP90 chaperone/DNA topoisomerase II/histidine kinase"/>
    <property type="match status" value="1"/>
</dbReference>
<dbReference type="Gene3D" id="3.30.565.10">
    <property type="entry name" value="Histidine kinase-like ATPase, C-terminal domain"/>
    <property type="match status" value="1"/>
</dbReference>
<evidence type="ECO:0000313" key="11">
    <source>
        <dbReference type="Proteomes" id="UP001320876"/>
    </source>
</evidence>
<dbReference type="InterPro" id="IPR003594">
    <property type="entry name" value="HATPase_dom"/>
</dbReference>
<keyword evidence="3 6" id="KW-0597">Phosphoprotein</keyword>
<comment type="caution">
    <text evidence="10">The sequence shown here is derived from an EMBL/GenBank/DDBJ whole genome shotgun (WGS) entry which is preliminary data.</text>
</comment>
<evidence type="ECO:0000259" key="9">
    <source>
        <dbReference type="PROSITE" id="PS50110"/>
    </source>
</evidence>
<dbReference type="Pfam" id="PF02518">
    <property type="entry name" value="HATPase_c"/>
    <property type="match status" value="1"/>
</dbReference>
<feature type="domain" description="Response regulatory" evidence="9">
    <location>
        <begin position="19"/>
        <end position="136"/>
    </location>
</feature>
<feature type="coiled-coil region" evidence="7">
    <location>
        <begin position="336"/>
        <end position="363"/>
    </location>
</feature>
<dbReference type="SMART" id="SM00448">
    <property type="entry name" value="REC"/>
    <property type="match status" value="2"/>
</dbReference>
<evidence type="ECO:0000256" key="3">
    <source>
        <dbReference type="ARBA" id="ARBA00022553"/>
    </source>
</evidence>
<keyword evidence="11" id="KW-1185">Reference proteome</keyword>
<feature type="coiled-coil region" evidence="7">
    <location>
        <begin position="139"/>
        <end position="166"/>
    </location>
</feature>
<feature type="modified residue" description="4-aspartylphosphate" evidence="6">
    <location>
        <position position="648"/>
    </location>
</feature>
<proteinExistence type="predicted"/>
<dbReference type="Pfam" id="PF13185">
    <property type="entry name" value="GAF_2"/>
    <property type="match status" value="1"/>
</dbReference>
<dbReference type="SUPFAM" id="SSF52172">
    <property type="entry name" value="CheY-like"/>
    <property type="match status" value="2"/>
</dbReference>
<dbReference type="InterPro" id="IPR029016">
    <property type="entry name" value="GAF-like_dom_sf"/>
</dbReference>
<feature type="domain" description="Histidine kinase" evidence="8">
    <location>
        <begin position="363"/>
        <end position="578"/>
    </location>
</feature>
<evidence type="ECO:0000256" key="6">
    <source>
        <dbReference type="PROSITE-ProRule" id="PRU00169"/>
    </source>
</evidence>
<dbReference type="InterPro" id="IPR005467">
    <property type="entry name" value="His_kinase_dom"/>
</dbReference>
<dbReference type="SMART" id="SM00388">
    <property type="entry name" value="HisKA"/>
    <property type="match status" value="1"/>
</dbReference>
<dbReference type="PANTHER" id="PTHR43547:SF2">
    <property type="entry name" value="HYBRID SIGNAL TRANSDUCTION HISTIDINE KINASE C"/>
    <property type="match status" value="1"/>
</dbReference>
<dbReference type="InterPro" id="IPR001789">
    <property type="entry name" value="Sig_transdc_resp-reg_receiver"/>
</dbReference>
<evidence type="ECO:0000259" key="8">
    <source>
        <dbReference type="PROSITE" id="PS50109"/>
    </source>
</evidence>
<protein>
    <recommendedName>
        <fullName evidence="2">histidine kinase</fullName>
        <ecNumber evidence="2">2.7.13.3</ecNumber>
    </recommendedName>
</protein>
<dbReference type="InterPro" id="IPR003661">
    <property type="entry name" value="HisK_dim/P_dom"/>
</dbReference>
<dbReference type="RefSeq" id="WP_264488879.1">
    <property type="nucleotide sequence ID" value="NZ_JAPDDT010000009.1"/>
</dbReference>
<evidence type="ECO:0000313" key="10">
    <source>
        <dbReference type="EMBL" id="MCW1924770.1"/>
    </source>
</evidence>
<dbReference type="InterPro" id="IPR036890">
    <property type="entry name" value="HATPase_C_sf"/>
</dbReference>
<dbReference type="InterPro" id="IPR004358">
    <property type="entry name" value="Sig_transdc_His_kin-like_C"/>
</dbReference>
<keyword evidence="5" id="KW-0418">Kinase</keyword>
<keyword evidence="7" id="KW-0175">Coiled coil</keyword>
<dbReference type="PRINTS" id="PR00344">
    <property type="entry name" value="BCTRLSENSOR"/>
</dbReference>
<name>A0ABT3GMS2_9BACT</name>
<dbReference type="PANTHER" id="PTHR43547">
    <property type="entry name" value="TWO-COMPONENT HISTIDINE KINASE"/>
    <property type="match status" value="1"/>
</dbReference>
<dbReference type="Gene3D" id="3.40.50.2300">
    <property type="match status" value="2"/>
</dbReference>
<organism evidence="10 11">
    <name type="scientific">Luteolibacter arcticus</name>
    <dbReference type="NCBI Taxonomy" id="1581411"/>
    <lineage>
        <taxon>Bacteria</taxon>
        <taxon>Pseudomonadati</taxon>
        <taxon>Verrucomicrobiota</taxon>
        <taxon>Verrucomicrobiia</taxon>
        <taxon>Verrucomicrobiales</taxon>
        <taxon>Verrucomicrobiaceae</taxon>
        <taxon>Luteolibacter</taxon>
    </lineage>
</organism>
<dbReference type="SMART" id="SM00387">
    <property type="entry name" value="HATPase_c"/>
    <property type="match status" value="1"/>
</dbReference>
<keyword evidence="4" id="KW-0808">Transferase</keyword>
<evidence type="ECO:0000256" key="5">
    <source>
        <dbReference type="ARBA" id="ARBA00022777"/>
    </source>
</evidence>
<feature type="domain" description="Response regulatory" evidence="9">
    <location>
        <begin position="599"/>
        <end position="712"/>
    </location>
</feature>
<dbReference type="Proteomes" id="UP001320876">
    <property type="component" value="Unassembled WGS sequence"/>
</dbReference>
<dbReference type="InterPro" id="IPR036097">
    <property type="entry name" value="HisK_dim/P_sf"/>
</dbReference>
<dbReference type="SMART" id="SM00065">
    <property type="entry name" value="GAF"/>
    <property type="match status" value="1"/>
</dbReference>
<dbReference type="Pfam" id="PF00072">
    <property type="entry name" value="Response_reg"/>
    <property type="match status" value="2"/>
</dbReference>